<accession>A0ABM1MNA0</accession>
<protein>
    <submittedName>
        <fullName evidence="2">Uncharacterized protein C7orf26 homolog</fullName>
    </submittedName>
</protein>
<dbReference type="Proteomes" id="UP000695000">
    <property type="component" value="Unplaced"/>
</dbReference>
<gene>
    <name evidence="2" type="primary">LOC108562272</name>
</gene>
<dbReference type="RefSeq" id="XP_017776050.1">
    <property type="nucleotide sequence ID" value="XM_017920561.1"/>
</dbReference>
<evidence type="ECO:0000313" key="1">
    <source>
        <dbReference type="Proteomes" id="UP000695000"/>
    </source>
</evidence>
<sequence length="373" mass="41536">MSSSEIKQGLRKTEFPNCAKEALNKIGQLICGRNTNIKQMDLALDLMAEFVFCEVDRRGNKRNSVFTAIQELQLLEVLFDYFNSVTGDAARNSVFLTLFSGTTASQRLGILSKLVSIAIGTGSAKVLISASTWMQQLGNTSPNCCKLAEALVMDYFILIPNSIDQLKLLYQNSQQFTANFLTAVAELYYVDSKKEIVFPPKTLLETIVHWVSENYKLCVAAQIMQSPLPPGAIAMEATTPIAGLLKWCVLAPIYNQNNELYSQLHLSLLNSLLEIPVSNPPRAVSSQHLIVPVGSICRYSLELHKRKKGVDKQTLFENDANLQLSLDRYAQAIQIALFGKCIYGNVNELVNQLSQLPQNKLLGIVIYIHKMNK</sequence>
<dbReference type="PANTHER" id="PTHR14540:SF2">
    <property type="entry name" value="INTEGRATOR COMPLEX SUBUNIT 15"/>
    <property type="match status" value="1"/>
</dbReference>
<dbReference type="InterPro" id="IPR027844">
    <property type="entry name" value="INTS15"/>
</dbReference>
<name>A0ABM1MNA0_NICVS</name>
<evidence type="ECO:0000313" key="2">
    <source>
        <dbReference type="RefSeq" id="XP_017776050.1"/>
    </source>
</evidence>
<dbReference type="PANTHER" id="PTHR14540">
    <property type="entry name" value="INTEGRATOR COMPLEX SUBUNIT 15"/>
    <property type="match status" value="1"/>
</dbReference>
<proteinExistence type="predicted"/>
<organism evidence="1 2">
    <name type="scientific">Nicrophorus vespilloides</name>
    <name type="common">Boreal carrion beetle</name>
    <dbReference type="NCBI Taxonomy" id="110193"/>
    <lineage>
        <taxon>Eukaryota</taxon>
        <taxon>Metazoa</taxon>
        <taxon>Ecdysozoa</taxon>
        <taxon>Arthropoda</taxon>
        <taxon>Hexapoda</taxon>
        <taxon>Insecta</taxon>
        <taxon>Pterygota</taxon>
        <taxon>Neoptera</taxon>
        <taxon>Endopterygota</taxon>
        <taxon>Coleoptera</taxon>
        <taxon>Polyphaga</taxon>
        <taxon>Staphyliniformia</taxon>
        <taxon>Silphidae</taxon>
        <taxon>Nicrophorinae</taxon>
        <taxon>Nicrophorus</taxon>
    </lineage>
</organism>
<keyword evidence="1" id="KW-1185">Reference proteome</keyword>
<reference evidence="2" key="1">
    <citation type="submission" date="2025-08" db="UniProtKB">
        <authorList>
            <consortium name="RefSeq"/>
        </authorList>
    </citation>
    <scope>IDENTIFICATION</scope>
    <source>
        <tissue evidence="2">Whole Larva</tissue>
    </source>
</reference>
<dbReference type="GeneID" id="108562272"/>
<dbReference type="Pfam" id="PF14964">
    <property type="entry name" value="INTS15"/>
    <property type="match status" value="1"/>
</dbReference>